<protein>
    <submittedName>
        <fullName evidence="1">Glycosyltransferase</fullName>
    </submittedName>
</protein>
<sequence length="197" mass="22265">MLMAPANVYAKPQESCISQSKVEFENQFRRLWVDHVLWTSNYITSATTADAKDQKQVLNRLLKNQEDIGNSLKPLYGEKAGNELTTLLKEHIILAGKIVEAAKQKDEPLVGQLTKEWNRNADQIADFLSKANPYVKNDELKQLLRTHLTLVTNDLVASLEKNWDGRIASIDEGVSHIIMMSDVISKAVEQQFPDAFN</sequence>
<dbReference type="EMBL" id="LGUE01000008">
    <property type="protein sequence ID" value="KON83306.1"/>
    <property type="molecule type" value="Genomic_DNA"/>
</dbReference>
<evidence type="ECO:0000313" key="2">
    <source>
        <dbReference type="Proteomes" id="UP000037405"/>
    </source>
</evidence>
<proteinExistence type="predicted"/>
<dbReference type="PATRIC" id="fig|189381.12.peg.3181"/>
<reference evidence="2" key="1">
    <citation type="submission" date="2015-07" db="EMBL/GenBank/DDBJ databases">
        <title>Fjat-14235 jcm11544.</title>
        <authorList>
            <person name="Liu B."/>
            <person name="Wang J."/>
            <person name="Zhu Y."/>
            <person name="Liu G."/>
            <person name="Chen Q."/>
            <person name="Chen Z."/>
            <person name="Lan J."/>
            <person name="Che J."/>
            <person name="Ge C."/>
            <person name="Shi H."/>
            <person name="Pan Z."/>
            <person name="Liu X."/>
        </authorList>
    </citation>
    <scope>NUCLEOTIDE SEQUENCE [LARGE SCALE GENOMIC DNA]</scope>
    <source>
        <strain evidence="2">JCM 11544</strain>
    </source>
</reference>
<keyword evidence="1" id="KW-0808">Transferase</keyword>
<accession>A0A0M0G1E9</accession>
<gene>
    <name evidence="1" type="ORF">AF331_18410</name>
</gene>
<dbReference type="AlphaFoldDB" id="A0A0M0G1E9"/>
<organism evidence="1 2">
    <name type="scientific">Rossellomorea marisflavi</name>
    <dbReference type="NCBI Taxonomy" id="189381"/>
    <lineage>
        <taxon>Bacteria</taxon>
        <taxon>Bacillati</taxon>
        <taxon>Bacillota</taxon>
        <taxon>Bacilli</taxon>
        <taxon>Bacillales</taxon>
        <taxon>Bacillaceae</taxon>
        <taxon>Rossellomorea</taxon>
    </lineage>
</organism>
<dbReference type="GO" id="GO:0016740">
    <property type="term" value="F:transferase activity"/>
    <property type="evidence" value="ECO:0007669"/>
    <property type="project" value="UniProtKB-KW"/>
</dbReference>
<name>A0A0M0G1E9_9BACI</name>
<keyword evidence="2" id="KW-1185">Reference proteome</keyword>
<comment type="caution">
    <text evidence="1">The sequence shown here is derived from an EMBL/GenBank/DDBJ whole genome shotgun (WGS) entry which is preliminary data.</text>
</comment>
<dbReference type="Proteomes" id="UP000037405">
    <property type="component" value="Unassembled WGS sequence"/>
</dbReference>
<dbReference type="OrthoDB" id="2603324at2"/>
<evidence type="ECO:0000313" key="1">
    <source>
        <dbReference type="EMBL" id="KON83306.1"/>
    </source>
</evidence>